<dbReference type="PROSITE" id="PS51257">
    <property type="entry name" value="PROKAR_LIPOPROTEIN"/>
    <property type="match status" value="1"/>
</dbReference>
<dbReference type="KEGG" id="fek:C1H87_19465"/>
<proteinExistence type="predicted"/>
<evidence type="ECO:0008006" key="3">
    <source>
        <dbReference type="Google" id="ProtNLM"/>
    </source>
</evidence>
<evidence type="ECO:0000313" key="1">
    <source>
        <dbReference type="EMBL" id="AUP80774.1"/>
    </source>
</evidence>
<protein>
    <recommendedName>
        <fullName evidence="3">Lipoprotein</fullName>
    </recommendedName>
</protein>
<dbReference type="Proteomes" id="UP000235826">
    <property type="component" value="Chromosome"/>
</dbReference>
<dbReference type="RefSeq" id="WP_102757420.1">
    <property type="nucleotide sequence ID" value="NZ_CP025791.1"/>
</dbReference>
<name>A0A2K9PUP6_9FLAO</name>
<gene>
    <name evidence="1" type="ORF">C1H87_19465</name>
</gene>
<sequence length="169" mass="19296">MKLASLLFASIIIITSCNSCKQDKSIEFNDITFELPMSEDEAINKFNLNKETTRNGDVDNRNVLGHINTNDSIVGITFYEKQDSYNKLKDSHAAYYCSLKKLYNATFEPIKFSFFTSLTGKYYVMELDNNGIIVLGDVIYNRSSNNYVTVSFFKGVSADEITDYLQNIY</sequence>
<organism evidence="1 2">
    <name type="scientific">Flavivirga eckloniae</name>
    <dbReference type="NCBI Taxonomy" id="1803846"/>
    <lineage>
        <taxon>Bacteria</taxon>
        <taxon>Pseudomonadati</taxon>
        <taxon>Bacteroidota</taxon>
        <taxon>Flavobacteriia</taxon>
        <taxon>Flavobacteriales</taxon>
        <taxon>Flavobacteriaceae</taxon>
        <taxon>Flavivirga</taxon>
    </lineage>
</organism>
<keyword evidence="2" id="KW-1185">Reference proteome</keyword>
<evidence type="ECO:0000313" key="2">
    <source>
        <dbReference type="Proteomes" id="UP000235826"/>
    </source>
</evidence>
<accession>A0A2K9PUP6</accession>
<reference evidence="1 2" key="1">
    <citation type="submission" date="2018-01" db="EMBL/GenBank/DDBJ databases">
        <title>Complete genome sequence of Flavivirga eckloniae ECD14 isolated from seaweed Ecklonia cava.</title>
        <authorList>
            <person name="Lee J.H."/>
            <person name="Baik K.S."/>
            <person name="Seong C.N."/>
        </authorList>
    </citation>
    <scope>NUCLEOTIDE SEQUENCE [LARGE SCALE GENOMIC DNA]</scope>
    <source>
        <strain evidence="1 2">ECD14</strain>
    </source>
</reference>
<dbReference type="AlphaFoldDB" id="A0A2K9PUP6"/>
<dbReference type="EMBL" id="CP025791">
    <property type="protein sequence ID" value="AUP80774.1"/>
    <property type="molecule type" value="Genomic_DNA"/>
</dbReference>